<sequence>MDAFEAEYGTVTLTIEDRLAHVEFNRPETLNSLTHEMFADLVDAGRFVEARDDVAAVVLTGKGAGFCSGLDMSEFTKMAGGQAELPEAREGVGPAKALAQQAVFVWQQVEAPVIAAVQKVAFGGGLQIALGADLRVAQPDAKLSMMEINWGIVPDMCGTQLLPRVVGAGNAKRMIFTGEMVTGQRAYEMGLVEELAQDANARALELGRELAGKSRSALAQAKMLVDLSGRASLSDAFAAEQRAIRSLIGGEEQAEAVRKRMQELGKG</sequence>
<dbReference type="InterPro" id="IPR029045">
    <property type="entry name" value="ClpP/crotonase-like_dom_sf"/>
</dbReference>
<protein>
    <submittedName>
        <fullName evidence="2">Enoyl-CoA hydratase</fullName>
        <ecNumber evidence="2">4.2.1.17</ecNumber>
    </submittedName>
</protein>
<evidence type="ECO:0000313" key="3">
    <source>
        <dbReference type="Proteomes" id="UP000235598"/>
    </source>
</evidence>
<comment type="caution">
    <text evidence="2">The sequence shown here is derived from an EMBL/GenBank/DDBJ whole genome shotgun (WGS) entry which is preliminary data.</text>
</comment>
<proteinExistence type="inferred from homology"/>
<comment type="similarity">
    <text evidence="1">Belongs to the enoyl-CoA hydratase/isomerase family.</text>
</comment>
<keyword evidence="2" id="KW-0456">Lyase</keyword>
<organism evidence="2 3">
    <name type="scientific">Brevibacterium paucivorans</name>
    <dbReference type="NCBI Taxonomy" id="170994"/>
    <lineage>
        <taxon>Bacteria</taxon>
        <taxon>Bacillati</taxon>
        <taxon>Actinomycetota</taxon>
        <taxon>Actinomycetes</taxon>
        <taxon>Micrococcales</taxon>
        <taxon>Brevibacteriaceae</taxon>
        <taxon>Brevibacterium</taxon>
    </lineage>
</organism>
<dbReference type="SUPFAM" id="SSF52096">
    <property type="entry name" value="ClpP/crotonase"/>
    <property type="match status" value="1"/>
</dbReference>
<dbReference type="EC" id="4.2.1.17" evidence="2"/>
<accession>A0A2N6VLF7</accession>
<reference evidence="2 3" key="1">
    <citation type="submission" date="2017-09" db="EMBL/GenBank/DDBJ databases">
        <title>Bacterial strain isolated from the female urinary microbiota.</title>
        <authorList>
            <person name="Thomas-White K."/>
            <person name="Kumar N."/>
            <person name="Forster S."/>
            <person name="Putonti C."/>
            <person name="Lawley T."/>
            <person name="Wolfe A.J."/>
        </authorList>
    </citation>
    <scope>NUCLEOTIDE SEQUENCE [LARGE SCALE GENOMIC DNA]</scope>
    <source>
        <strain evidence="2 3">UMB1301</strain>
    </source>
</reference>
<dbReference type="CDD" id="cd06558">
    <property type="entry name" value="crotonase-like"/>
    <property type="match status" value="1"/>
</dbReference>
<dbReference type="AlphaFoldDB" id="A0A2N6VLF7"/>
<dbReference type="OrthoDB" id="8452484at2"/>
<evidence type="ECO:0000256" key="1">
    <source>
        <dbReference type="ARBA" id="ARBA00005254"/>
    </source>
</evidence>
<dbReference type="Pfam" id="PF00378">
    <property type="entry name" value="ECH_1"/>
    <property type="match status" value="1"/>
</dbReference>
<dbReference type="PANTHER" id="PTHR43149:SF1">
    <property type="entry name" value="DELTA(3,5)-DELTA(2,4)-DIENOYL-COA ISOMERASE, MITOCHONDRIAL"/>
    <property type="match status" value="1"/>
</dbReference>
<evidence type="ECO:0000313" key="2">
    <source>
        <dbReference type="EMBL" id="PMD04946.1"/>
    </source>
</evidence>
<dbReference type="InterPro" id="IPR001753">
    <property type="entry name" value="Enoyl-CoA_hydra/iso"/>
</dbReference>
<dbReference type="Gene3D" id="3.90.226.10">
    <property type="entry name" value="2-enoyl-CoA Hydratase, Chain A, domain 1"/>
    <property type="match status" value="1"/>
</dbReference>
<dbReference type="PANTHER" id="PTHR43149">
    <property type="entry name" value="ENOYL-COA HYDRATASE"/>
    <property type="match status" value="1"/>
</dbReference>
<dbReference type="InterPro" id="IPR045002">
    <property type="entry name" value="Ech1-like"/>
</dbReference>
<dbReference type="EMBL" id="PNHK01000003">
    <property type="protein sequence ID" value="PMD04946.1"/>
    <property type="molecule type" value="Genomic_DNA"/>
</dbReference>
<dbReference type="GO" id="GO:0004300">
    <property type="term" value="F:enoyl-CoA hydratase activity"/>
    <property type="evidence" value="ECO:0007669"/>
    <property type="project" value="UniProtKB-EC"/>
</dbReference>
<dbReference type="Proteomes" id="UP000235598">
    <property type="component" value="Unassembled WGS sequence"/>
</dbReference>
<gene>
    <name evidence="2" type="ORF">CJ199_07535</name>
</gene>
<name>A0A2N6VLF7_9MICO</name>
<dbReference type="NCBIfam" id="NF005699">
    <property type="entry name" value="PRK07509.1"/>
    <property type="match status" value="1"/>
</dbReference>
<dbReference type="RefSeq" id="WP_102238888.1">
    <property type="nucleotide sequence ID" value="NZ_PNHK01000003.1"/>
</dbReference>
<dbReference type="GO" id="GO:0016853">
    <property type="term" value="F:isomerase activity"/>
    <property type="evidence" value="ECO:0007669"/>
    <property type="project" value="InterPro"/>
</dbReference>